<proteinExistence type="predicted"/>
<organism evidence="1 2">
    <name type="scientific">Panagrolaimus sp. PS1159</name>
    <dbReference type="NCBI Taxonomy" id="55785"/>
    <lineage>
        <taxon>Eukaryota</taxon>
        <taxon>Metazoa</taxon>
        <taxon>Ecdysozoa</taxon>
        <taxon>Nematoda</taxon>
        <taxon>Chromadorea</taxon>
        <taxon>Rhabditida</taxon>
        <taxon>Tylenchina</taxon>
        <taxon>Panagrolaimomorpha</taxon>
        <taxon>Panagrolaimoidea</taxon>
        <taxon>Panagrolaimidae</taxon>
        <taxon>Panagrolaimus</taxon>
    </lineage>
</organism>
<protein>
    <submittedName>
        <fullName evidence="2">Uncharacterized protein</fullName>
    </submittedName>
</protein>
<sequence length="89" mass="10036">MPITYESNNNDLQRVIEARNALSPFIFVEQVSETVPAFEDNKQLYGILISLLAENQRMRRSPSAAMFNAEQSEMLQGLANHLSARVRPG</sequence>
<accession>A0AC35FGU2</accession>
<name>A0AC35FGU2_9BILA</name>
<dbReference type="Proteomes" id="UP000887580">
    <property type="component" value="Unplaced"/>
</dbReference>
<evidence type="ECO:0000313" key="1">
    <source>
        <dbReference type="Proteomes" id="UP000887580"/>
    </source>
</evidence>
<evidence type="ECO:0000313" key="2">
    <source>
        <dbReference type="WBParaSite" id="PS1159_v2.g16719.t1"/>
    </source>
</evidence>
<dbReference type="WBParaSite" id="PS1159_v2.g16719.t1">
    <property type="protein sequence ID" value="PS1159_v2.g16719.t1"/>
    <property type="gene ID" value="PS1159_v2.g16719"/>
</dbReference>
<reference evidence="2" key="1">
    <citation type="submission" date="2022-11" db="UniProtKB">
        <authorList>
            <consortium name="WormBaseParasite"/>
        </authorList>
    </citation>
    <scope>IDENTIFICATION</scope>
</reference>